<reference evidence="1 2" key="1">
    <citation type="submission" date="2016-11" db="EMBL/GenBank/DDBJ databases">
        <authorList>
            <person name="Jaros S."/>
            <person name="Januszkiewicz K."/>
            <person name="Wedrychowicz H."/>
        </authorList>
    </citation>
    <scope>NUCLEOTIDE SEQUENCE [LARGE SCALE GENOMIC DNA]</scope>
    <source>
        <strain evidence="1 2">DSM 29431</strain>
    </source>
</reference>
<keyword evidence="1" id="KW-0282">Flagellum</keyword>
<keyword evidence="1" id="KW-0969">Cilium</keyword>
<evidence type="ECO:0000313" key="1">
    <source>
        <dbReference type="EMBL" id="SHH63872.1"/>
    </source>
</evidence>
<dbReference type="NCBIfam" id="NF009435">
    <property type="entry name" value="PRK12794.1"/>
    <property type="match status" value="1"/>
</dbReference>
<dbReference type="AlphaFoldDB" id="A0A1M5ULE2"/>
<sequence>MNKQGSRQNYYHAQQSIKSERENEYDIIFRITRELKQAFLVRYEDYPKFVNALNKNRNLWTILASDLLQPGNQLPKELKAQLFYLGEFVQDYSRRALKERLSISPLLDVNMSILRGLRNKDIDA</sequence>
<protein>
    <submittedName>
        <fullName evidence="1">Flagellar protein FlaF</fullName>
    </submittedName>
</protein>
<keyword evidence="2" id="KW-1185">Reference proteome</keyword>
<evidence type="ECO:0000313" key="2">
    <source>
        <dbReference type="Proteomes" id="UP000184221"/>
    </source>
</evidence>
<dbReference type="Proteomes" id="UP000184221">
    <property type="component" value="Unassembled WGS sequence"/>
</dbReference>
<organism evidence="1 2">
    <name type="scientific">Marivita hallyeonensis</name>
    <dbReference type="NCBI Taxonomy" id="996342"/>
    <lineage>
        <taxon>Bacteria</taxon>
        <taxon>Pseudomonadati</taxon>
        <taxon>Pseudomonadota</taxon>
        <taxon>Alphaproteobacteria</taxon>
        <taxon>Rhodobacterales</taxon>
        <taxon>Roseobacteraceae</taxon>
        <taxon>Marivita</taxon>
    </lineage>
</organism>
<dbReference type="RefSeq" id="WP_072778172.1">
    <property type="nucleotide sequence ID" value="NZ_FQXC01000003.1"/>
</dbReference>
<accession>A0A1M5ULE2</accession>
<gene>
    <name evidence="1" type="ORF">SAMN05443551_2700</name>
</gene>
<keyword evidence="1" id="KW-0966">Cell projection</keyword>
<proteinExistence type="predicted"/>
<dbReference type="InterPro" id="IPR010845">
    <property type="entry name" value="FlaF"/>
</dbReference>
<dbReference type="Pfam" id="PF07309">
    <property type="entry name" value="FlaF"/>
    <property type="match status" value="1"/>
</dbReference>
<dbReference type="EMBL" id="FQXC01000003">
    <property type="protein sequence ID" value="SHH63872.1"/>
    <property type="molecule type" value="Genomic_DNA"/>
</dbReference>
<name>A0A1M5ULE2_9RHOB</name>
<dbReference type="STRING" id="996342.SAMN05443551_2700"/>
<dbReference type="OrthoDB" id="9808944at2"/>
<dbReference type="GO" id="GO:0044781">
    <property type="term" value="P:bacterial-type flagellum organization"/>
    <property type="evidence" value="ECO:0007669"/>
    <property type="project" value="InterPro"/>
</dbReference>